<dbReference type="Proteomes" id="UP000322000">
    <property type="component" value="Chromosome 4"/>
</dbReference>
<keyword evidence="4" id="KW-1199">Hemostasis impairing toxin</keyword>
<dbReference type="GO" id="GO:0004252">
    <property type="term" value="F:serine-type endopeptidase activity"/>
    <property type="evidence" value="ECO:0007669"/>
    <property type="project" value="InterPro"/>
</dbReference>
<dbReference type="KEGG" id="tnl:113493118"/>
<organism evidence="8 9">
    <name type="scientific">Trichoplusia ni</name>
    <name type="common">Cabbage looper</name>
    <dbReference type="NCBI Taxonomy" id="7111"/>
    <lineage>
        <taxon>Eukaryota</taxon>
        <taxon>Metazoa</taxon>
        <taxon>Ecdysozoa</taxon>
        <taxon>Arthropoda</taxon>
        <taxon>Hexapoda</taxon>
        <taxon>Insecta</taxon>
        <taxon>Pterygota</taxon>
        <taxon>Neoptera</taxon>
        <taxon>Endopterygota</taxon>
        <taxon>Lepidoptera</taxon>
        <taxon>Glossata</taxon>
        <taxon>Ditrysia</taxon>
        <taxon>Noctuoidea</taxon>
        <taxon>Noctuidae</taxon>
        <taxon>Plusiinae</taxon>
        <taxon>Trichoplusia</taxon>
    </lineage>
</organism>
<evidence type="ECO:0000256" key="2">
    <source>
        <dbReference type="ARBA" id="ARBA00022656"/>
    </source>
</evidence>
<dbReference type="RefSeq" id="XP_026726740.1">
    <property type="nucleotide sequence ID" value="XM_026870939.1"/>
</dbReference>
<keyword evidence="6" id="KW-1205">Fibrinolytic toxin</keyword>
<keyword evidence="3" id="KW-1015">Disulfide bond</keyword>
<comment type="subcellular location">
    <subcellularLocation>
        <location evidence="1">Secreted</location>
        <location evidence="1">Extracellular space</location>
    </subcellularLocation>
</comment>
<dbReference type="OrthoDB" id="6380398at2759"/>
<gene>
    <name evidence="9" type="primary">LOC113493118</name>
</gene>
<comment type="function">
    <text evidence="5">Fibrinolytic activity; shows preferential cleavage of Arg-Gly bonds in all three fibrinogen chains. Contact with the caterpillars causes severe bleeding, due the anticoagulant effect of the protein.</text>
</comment>
<dbReference type="InterPro" id="IPR009003">
    <property type="entry name" value="Peptidase_S1_PA"/>
</dbReference>
<evidence type="ECO:0000259" key="7">
    <source>
        <dbReference type="PROSITE" id="PS50240"/>
    </source>
</evidence>
<dbReference type="Pfam" id="PF00089">
    <property type="entry name" value="Trypsin"/>
    <property type="match status" value="1"/>
</dbReference>
<evidence type="ECO:0000256" key="5">
    <source>
        <dbReference type="ARBA" id="ARBA00055534"/>
    </source>
</evidence>
<dbReference type="Gene3D" id="2.40.10.10">
    <property type="entry name" value="Trypsin-like serine proteases"/>
    <property type="match status" value="1"/>
</dbReference>
<dbReference type="InterPro" id="IPR043504">
    <property type="entry name" value="Peptidase_S1_PA_chymotrypsin"/>
</dbReference>
<reference evidence="9" key="1">
    <citation type="submission" date="2025-08" db="UniProtKB">
        <authorList>
            <consortium name="RefSeq"/>
        </authorList>
    </citation>
    <scope>IDENTIFICATION</scope>
</reference>
<accession>A0A7E5VEQ2</accession>
<dbReference type="PROSITE" id="PS00134">
    <property type="entry name" value="TRYPSIN_HIS"/>
    <property type="match status" value="1"/>
</dbReference>
<evidence type="ECO:0000313" key="9">
    <source>
        <dbReference type="RefSeq" id="XP_026726740.1"/>
    </source>
</evidence>
<sequence>MENFVVEGTIAKIRDFPHVGFLRILCYDKSTNLHTLRAWNCGSSILNKKILLTAAHCLVGCERESVGAITVGHSKVDNTVYSSIDGYIIHEEYSPTLADYDIALVRSRTEIVFGPNVKRVAIMKAPPYFEKAQIAGWGLIDAERHIL</sequence>
<evidence type="ECO:0000256" key="1">
    <source>
        <dbReference type="ARBA" id="ARBA00004239"/>
    </source>
</evidence>
<dbReference type="GeneID" id="113493118"/>
<protein>
    <submittedName>
        <fullName evidence="9">Hypodermin-B-like</fullName>
    </submittedName>
</protein>
<dbReference type="FunFam" id="2.40.10.10:FF:000068">
    <property type="entry name" value="transmembrane protease serine 2"/>
    <property type="match status" value="1"/>
</dbReference>
<evidence type="ECO:0000256" key="4">
    <source>
        <dbReference type="ARBA" id="ARBA00023240"/>
    </source>
</evidence>
<dbReference type="InterPro" id="IPR018114">
    <property type="entry name" value="TRYPSIN_HIS"/>
</dbReference>
<proteinExistence type="predicted"/>
<dbReference type="InParanoid" id="A0A7E5VEQ2"/>
<dbReference type="PANTHER" id="PTHR24252">
    <property type="entry name" value="ACROSIN-RELATED"/>
    <property type="match status" value="1"/>
</dbReference>
<keyword evidence="2" id="KW-0800">Toxin</keyword>
<dbReference type="PROSITE" id="PS50240">
    <property type="entry name" value="TRYPSIN_DOM"/>
    <property type="match status" value="1"/>
</dbReference>
<dbReference type="SMART" id="SM00020">
    <property type="entry name" value="Tryp_SPc"/>
    <property type="match status" value="1"/>
</dbReference>
<dbReference type="InterPro" id="IPR001254">
    <property type="entry name" value="Trypsin_dom"/>
</dbReference>
<evidence type="ECO:0000313" key="8">
    <source>
        <dbReference type="Proteomes" id="UP000322000"/>
    </source>
</evidence>
<dbReference type="GO" id="GO:0090729">
    <property type="term" value="F:toxin activity"/>
    <property type="evidence" value="ECO:0007669"/>
    <property type="project" value="UniProtKB-KW"/>
</dbReference>
<name>A0A7E5VEQ2_TRINI</name>
<dbReference type="GO" id="GO:0006508">
    <property type="term" value="P:proteolysis"/>
    <property type="evidence" value="ECO:0007669"/>
    <property type="project" value="InterPro"/>
</dbReference>
<feature type="domain" description="Peptidase S1" evidence="7">
    <location>
        <begin position="5"/>
        <end position="147"/>
    </location>
</feature>
<dbReference type="GO" id="GO:0005576">
    <property type="term" value="C:extracellular region"/>
    <property type="evidence" value="ECO:0007669"/>
    <property type="project" value="UniProtKB-SubCell"/>
</dbReference>
<evidence type="ECO:0000256" key="6">
    <source>
        <dbReference type="ARBA" id="ARBA00084094"/>
    </source>
</evidence>
<evidence type="ECO:0000256" key="3">
    <source>
        <dbReference type="ARBA" id="ARBA00023157"/>
    </source>
</evidence>
<keyword evidence="8" id="KW-1185">Reference proteome</keyword>
<dbReference type="AlphaFoldDB" id="A0A7E5VEQ2"/>
<dbReference type="SUPFAM" id="SSF50494">
    <property type="entry name" value="Trypsin-like serine proteases"/>
    <property type="match status" value="1"/>
</dbReference>
<dbReference type="PANTHER" id="PTHR24252:SF7">
    <property type="entry name" value="HYALIN"/>
    <property type="match status" value="1"/>
</dbReference>